<evidence type="ECO:0000313" key="3">
    <source>
        <dbReference type="Proteomes" id="UP001497482"/>
    </source>
</evidence>
<feature type="region of interest" description="Disordered" evidence="1">
    <location>
        <begin position="85"/>
        <end position="116"/>
    </location>
</feature>
<gene>
    <name evidence="2" type="ORF">KC01_LOCUS37192</name>
</gene>
<dbReference type="AlphaFoldDB" id="A0AAV2MB77"/>
<evidence type="ECO:0000256" key="1">
    <source>
        <dbReference type="SAM" id="MobiDB-lite"/>
    </source>
</evidence>
<dbReference type="Proteomes" id="UP001497482">
    <property type="component" value="Chromosome 7"/>
</dbReference>
<sequence>MFPLVLLRPVARTVRYSYGCSSTTSIVPSLSLEWCISRRSILHMRTAEDHQLECGGETGAYVSRAQMMQIPAAAAEAQVGIRGVASPRDSQLRDSQLRDSQLRDSQLRDSQLRDTL</sequence>
<organism evidence="2 3">
    <name type="scientific">Knipowitschia caucasica</name>
    <name type="common">Caucasian dwarf goby</name>
    <name type="synonym">Pomatoschistus caucasicus</name>
    <dbReference type="NCBI Taxonomy" id="637954"/>
    <lineage>
        <taxon>Eukaryota</taxon>
        <taxon>Metazoa</taxon>
        <taxon>Chordata</taxon>
        <taxon>Craniata</taxon>
        <taxon>Vertebrata</taxon>
        <taxon>Euteleostomi</taxon>
        <taxon>Actinopterygii</taxon>
        <taxon>Neopterygii</taxon>
        <taxon>Teleostei</taxon>
        <taxon>Neoteleostei</taxon>
        <taxon>Acanthomorphata</taxon>
        <taxon>Gobiaria</taxon>
        <taxon>Gobiiformes</taxon>
        <taxon>Gobioidei</taxon>
        <taxon>Gobiidae</taxon>
        <taxon>Gobiinae</taxon>
        <taxon>Knipowitschia</taxon>
    </lineage>
</organism>
<protein>
    <submittedName>
        <fullName evidence="2">Uncharacterized protein</fullName>
    </submittedName>
</protein>
<name>A0AAV2MB77_KNICA</name>
<evidence type="ECO:0000313" key="2">
    <source>
        <dbReference type="EMBL" id="CAL1610613.1"/>
    </source>
</evidence>
<accession>A0AAV2MB77</accession>
<reference evidence="2 3" key="1">
    <citation type="submission" date="2024-04" db="EMBL/GenBank/DDBJ databases">
        <authorList>
            <person name="Waldvogel A.-M."/>
            <person name="Schoenle A."/>
        </authorList>
    </citation>
    <scope>NUCLEOTIDE SEQUENCE [LARGE SCALE GENOMIC DNA]</scope>
</reference>
<keyword evidence="3" id="KW-1185">Reference proteome</keyword>
<dbReference type="EMBL" id="OZ035829">
    <property type="protein sequence ID" value="CAL1610613.1"/>
    <property type="molecule type" value="Genomic_DNA"/>
</dbReference>
<proteinExistence type="predicted"/>
<feature type="compositionally biased region" description="Basic and acidic residues" evidence="1">
    <location>
        <begin position="90"/>
        <end position="116"/>
    </location>
</feature>